<dbReference type="AlphaFoldDB" id="A0A016W4Q8"/>
<dbReference type="EMBL" id="JARK01001337">
    <property type="protein sequence ID" value="EYC34536.1"/>
    <property type="molecule type" value="Genomic_DNA"/>
</dbReference>
<dbReference type="STRING" id="53326.A0A016W4Q8"/>
<protein>
    <submittedName>
        <fullName evidence="1">Uncharacterized protein</fullName>
    </submittedName>
</protein>
<organism evidence="1 2">
    <name type="scientific">Ancylostoma ceylanicum</name>
    <dbReference type="NCBI Taxonomy" id="53326"/>
    <lineage>
        <taxon>Eukaryota</taxon>
        <taxon>Metazoa</taxon>
        <taxon>Ecdysozoa</taxon>
        <taxon>Nematoda</taxon>
        <taxon>Chromadorea</taxon>
        <taxon>Rhabditida</taxon>
        <taxon>Rhabditina</taxon>
        <taxon>Rhabditomorpha</taxon>
        <taxon>Strongyloidea</taxon>
        <taxon>Ancylostomatidae</taxon>
        <taxon>Ancylostomatinae</taxon>
        <taxon>Ancylostoma</taxon>
    </lineage>
</organism>
<sequence length="252" mass="27970">MSILPRPKPDRDVLEQLIGNAGPLLRAGRAAHAPQALRARRFSTDCAEGLYINTRRDRAARAPTLSGTSNYGVFLIIHHRSDDSIMSGAIAPRASRGRRRVTVIDAQKLYLSPITPWRSLYSVIYLWQTQKMAARKGKSTDKVKALEDCLSELSIADESVVRGALSAGQDLGNFSARVKEELTEAHRIAVRECIQNADKLTDLHNQIIACDQVFETSDGVGSTLLFLSRNSFMSYRVHRVSGVVMMKDLIFT</sequence>
<gene>
    <name evidence="1" type="primary">Acey_s0001.g459</name>
    <name evidence="1" type="ORF">Y032_0001g459</name>
</gene>
<evidence type="ECO:0000313" key="1">
    <source>
        <dbReference type="EMBL" id="EYC34536.1"/>
    </source>
</evidence>
<dbReference type="OrthoDB" id="19482at2759"/>
<proteinExistence type="predicted"/>
<comment type="caution">
    <text evidence="1">The sequence shown here is derived from an EMBL/GenBank/DDBJ whole genome shotgun (WGS) entry which is preliminary data.</text>
</comment>
<evidence type="ECO:0000313" key="2">
    <source>
        <dbReference type="Proteomes" id="UP000024635"/>
    </source>
</evidence>
<accession>A0A016W4Q8</accession>
<name>A0A016W4Q8_9BILA</name>
<reference evidence="2" key="1">
    <citation type="journal article" date="2015" name="Nat. Genet.">
        <title>The genome and transcriptome of the zoonotic hookworm Ancylostoma ceylanicum identify infection-specific gene families.</title>
        <authorList>
            <person name="Schwarz E.M."/>
            <person name="Hu Y."/>
            <person name="Antoshechkin I."/>
            <person name="Miller M.M."/>
            <person name="Sternberg P.W."/>
            <person name="Aroian R.V."/>
        </authorList>
    </citation>
    <scope>NUCLEOTIDE SEQUENCE</scope>
    <source>
        <strain evidence="2">HY135</strain>
    </source>
</reference>
<dbReference type="Proteomes" id="UP000024635">
    <property type="component" value="Unassembled WGS sequence"/>
</dbReference>
<keyword evidence="2" id="KW-1185">Reference proteome</keyword>